<keyword evidence="9" id="KW-0067">ATP-binding</keyword>
<dbReference type="CDD" id="cd18034">
    <property type="entry name" value="DEXHc_dicer"/>
    <property type="match status" value="1"/>
</dbReference>
<evidence type="ECO:0000256" key="9">
    <source>
        <dbReference type="ARBA" id="ARBA00022840"/>
    </source>
</evidence>
<feature type="domain" description="Dicer dsRNA-binding fold" evidence="19">
    <location>
        <begin position="564"/>
        <end position="658"/>
    </location>
</feature>
<dbReference type="Gene3D" id="3.30.160.380">
    <property type="entry name" value="Dicer dimerisation domain"/>
    <property type="match status" value="1"/>
</dbReference>
<dbReference type="InterPro" id="IPR014001">
    <property type="entry name" value="Helicase_ATP-bd"/>
</dbReference>
<dbReference type="VEuPathDB" id="FungiDB:BO82DRAFT_380677"/>
<dbReference type="InterPro" id="IPR036389">
    <property type="entry name" value="RNase_III_sf"/>
</dbReference>
<dbReference type="PROSITE" id="PS51192">
    <property type="entry name" value="HELICASE_ATP_BIND_1"/>
    <property type="match status" value="1"/>
</dbReference>
<evidence type="ECO:0000256" key="7">
    <source>
        <dbReference type="ARBA" id="ARBA00022801"/>
    </source>
</evidence>
<keyword evidence="3" id="KW-0930">Antiviral protein</keyword>
<dbReference type="PROSITE" id="PS00517">
    <property type="entry name" value="RNASE_3_1"/>
    <property type="match status" value="1"/>
</dbReference>
<dbReference type="SUPFAM" id="SSF52540">
    <property type="entry name" value="P-loop containing nucleoside triphosphate hydrolases"/>
    <property type="match status" value="1"/>
</dbReference>
<protein>
    <submittedName>
        <fullName evidence="20">Dicer-like protein 2-1</fullName>
    </submittedName>
</protein>
<dbReference type="EMBL" id="KZ821679">
    <property type="protein sequence ID" value="PYH85557.1"/>
    <property type="molecule type" value="Genomic_DNA"/>
</dbReference>
<evidence type="ECO:0000256" key="13">
    <source>
        <dbReference type="ARBA" id="ARBA00023211"/>
    </source>
</evidence>
<dbReference type="Pfam" id="PF03368">
    <property type="entry name" value="Dicer_dimer"/>
    <property type="match status" value="1"/>
</dbReference>
<dbReference type="Gene3D" id="3.40.50.300">
    <property type="entry name" value="P-loop containing nucleotide triphosphate hydrolases"/>
    <property type="match status" value="2"/>
</dbReference>
<dbReference type="InterPro" id="IPR000999">
    <property type="entry name" value="RNase_III_dom"/>
</dbReference>
<comment type="function">
    <text evidence="14">Dicer-like endonuclease involved in cleaving double-stranded RNA in the RNA interference (RNAi) pathway. Produces 21 to 25 bp dsRNAs (siRNAs) which target the selective destruction of homologous RNAs leading to sequence-specific suppression of gene expression, called post-transcriptional gene silencing (PTGS). Part of a broad host defense response against viral infection and transposons.</text>
</comment>
<dbReference type="GO" id="GO:0051607">
    <property type="term" value="P:defense response to virus"/>
    <property type="evidence" value="ECO:0007669"/>
    <property type="project" value="UniProtKB-KW"/>
</dbReference>
<dbReference type="SMART" id="SM00535">
    <property type="entry name" value="RIBOc"/>
    <property type="match status" value="2"/>
</dbReference>
<comment type="cofactor">
    <cofactor evidence="1">
        <name>Mn(2+)</name>
        <dbReference type="ChEBI" id="CHEBI:29035"/>
    </cofactor>
</comment>
<evidence type="ECO:0000259" key="17">
    <source>
        <dbReference type="PROSITE" id="PS51192"/>
    </source>
</evidence>
<dbReference type="PANTHER" id="PTHR14950">
    <property type="entry name" value="DICER-RELATED"/>
    <property type="match status" value="1"/>
</dbReference>
<dbReference type="GO" id="GO:0046872">
    <property type="term" value="F:metal ion binding"/>
    <property type="evidence" value="ECO:0007669"/>
    <property type="project" value="UniProtKB-KW"/>
</dbReference>
<dbReference type="Pfam" id="PF00270">
    <property type="entry name" value="DEAD"/>
    <property type="match status" value="1"/>
</dbReference>
<dbReference type="SUPFAM" id="SSF69065">
    <property type="entry name" value="RNase III domain-like"/>
    <property type="match status" value="2"/>
</dbReference>
<dbReference type="GeneID" id="37140518"/>
<evidence type="ECO:0000256" key="14">
    <source>
        <dbReference type="ARBA" id="ARBA00025403"/>
    </source>
</evidence>
<evidence type="ECO:0000256" key="15">
    <source>
        <dbReference type="PROSITE-ProRule" id="PRU00657"/>
    </source>
</evidence>
<dbReference type="FunFam" id="3.40.50.300:FF:001669">
    <property type="entry name" value="Dicer-like protein 1"/>
    <property type="match status" value="1"/>
</dbReference>
<keyword evidence="8" id="KW-0347">Helicase</keyword>
<dbReference type="GO" id="GO:0003723">
    <property type="term" value="F:RNA binding"/>
    <property type="evidence" value="ECO:0007669"/>
    <property type="project" value="UniProtKB-UniRule"/>
</dbReference>
<evidence type="ECO:0000313" key="20">
    <source>
        <dbReference type="EMBL" id="PYH85557.1"/>
    </source>
</evidence>
<dbReference type="SMART" id="SM00490">
    <property type="entry name" value="HELICc"/>
    <property type="match status" value="1"/>
</dbReference>
<dbReference type="Pfam" id="PF00271">
    <property type="entry name" value="Helicase_C"/>
    <property type="match status" value="1"/>
</dbReference>
<keyword evidence="13" id="KW-0464">Manganese</keyword>
<dbReference type="InterPro" id="IPR038248">
    <property type="entry name" value="Dicer_dimer_sf"/>
</dbReference>
<keyword evidence="10" id="KW-0460">Magnesium</keyword>
<evidence type="ECO:0000259" key="16">
    <source>
        <dbReference type="PROSITE" id="PS50142"/>
    </source>
</evidence>
<evidence type="ECO:0000259" key="19">
    <source>
        <dbReference type="PROSITE" id="PS51327"/>
    </source>
</evidence>
<dbReference type="Pfam" id="PF00636">
    <property type="entry name" value="Ribonuclease_3"/>
    <property type="match status" value="2"/>
</dbReference>
<accession>A0A319CRJ5</accession>
<dbReference type="GO" id="GO:0030422">
    <property type="term" value="P:siRNA processing"/>
    <property type="evidence" value="ECO:0007669"/>
    <property type="project" value="TreeGrafter"/>
</dbReference>
<dbReference type="PROSITE" id="PS51327">
    <property type="entry name" value="DICER_DSRBF"/>
    <property type="match status" value="1"/>
</dbReference>
<evidence type="ECO:0000256" key="3">
    <source>
        <dbReference type="ARBA" id="ARBA00022721"/>
    </source>
</evidence>
<keyword evidence="4" id="KW-0479">Metal-binding</keyword>
<comment type="cofactor">
    <cofactor evidence="2">
        <name>Mg(2+)</name>
        <dbReference type="ChEBI" id="CHEBI:18420"/>
    </cofactor>
</comment>
<evidence type="ECO:0000256" key="12">
    <source>
        <dbReference type="ARBA" id="ARBA00023118"/>
    </source>
</evidence>
<keyword evidence="21" id="KW-1185">Reference proteome</keyword>
<dbReference type="FunFam" id="3.40.50.300:FF:002480">
    <property type="entry name" value="Dicer-like protein 2"/>
    <property type="match status" value="1"/>
</dbReference>
<evidence type="ECO:0000256" key="10">
    <source>
        <dbReference type="ARBA" id="ARBA00022842"/>
    </source>
</evidence>
<dbReference type="RefSeq" id="XP_025495757.1">
    <property type="nucleotide sequence ID" value="XM_025637776.1"/>
</dbReference>
<dbReference type="GO" id="GO:0004525">
    <property type="term" value="F:ribonuclease III activity"/>
    <property type="evidence" value="ECO:0007669"/>
    <property type="project" value="InterPro"/>
</dbReference>
<dbReference type="Gene3D" id="1.10.1520.10">
    <property type="entry name" value="Ribonuclease III domain"/>
    <property type="match status" value="2"/>
</dbReference>
<dbReference type="GO" id="GO:0005524">
    <property type="term" value="F:ATP binding"/>
    <property type="evidence" value="ECO:0007669"/>
    <property type="project" value="UniProtKB-KW"/>
</dbReference>
<comment type="similarity">
    <text evidence="15">Belongs to the helicase family. Dicer subfamily.</text>
</comment>
<dbReference type="CDD" id="cd00593">
    <property type="entry name" value="RIBOc"/>
    <property type="match status" value="2"/>
</dbReference>
<dbReference type="InterPro" id="IPR001650">
    <property type="entry name" value="Helicase_C-like"/>
</dbReference>
<dbReference type="InterPro" id="IPR011545">
    <property type="entry name" value="DEAD/DEAH_box_helicase_dom"/>
</dbReference>
<feature type="domain" description="Helicase C-terminal" evidence="18">
    <location>
        <begin position="369"/>
        <end position="545"/>
    </location>
</feature>
<gene>
    <name evidence="20" type="ORF">BO82DRAFT_380677</name>
</gene>
<feature type="domain" description="Helicase ATP-binding" evidence="17">
    <location>
        <begin position="25"/>
        <end position="204"/>
    </location>
</feature>
<evidence type="ECO:0000256" key="4">
    <source>
        <dbReference type="ARBA" id="ARBA00022723"/>
    </source>
</evidence>
<evidence type="ECO:0000313" key="21">
    <source>
        <dbReference type="Proteomes" id="UP000248340"/>
    </source>
</evidence>
<dbReference type="Proteomes" id="UP000248340">
    <property type="component" value="Unassembled WGS sequence"/>
</dbReference>
<dbReference type="PANTHER" id="PTHR14950:SF37">
    <property type="entry name" value="ENDORIBONUCLEASE DICER"/>
    <property type="match status" value="1"/>
</dbReference>
<dbReference type="FunFam" id="1.10.1520.10:FF:000032">
    <property type="entry name" value="Dicer-like protein 2"/>
    <property type="match status" value="1"/>
</dbReference>
<keyword evidence="11 15" id="KW-0694">RNA-binding</keyword>
<evidence type="ECO:0000256" key="6">
    <source>
        <dbReference type="ARBA" id="ARBA00022741"/>
    </source>
</evidence>
<evidence type="ECO:0000256" key="2">
    <source>
        <dbReference type="ARBA" id="ARBA00001946"/>
    </source>
</evidence>
<evidence type="ECO:0000256" key="8">
    <source>
        <dbReference type="ARBA" id="ARBA00022806"/>
    </source>
</evidence>
<dbReference type="GO" id="GO:0005634">
    <property type="term" value="C:nucleus"/>
    <property type="evidence" value="ECO:0007669"/>
    <property type="project" value="TreeGrafter"/>
</dbReference>
<evidence type="ECO:0000256" key="5">
    <source>
        <dbReference type="ARBA" id="ARBA00022737"/>
    </source>
</evidence>
<dbReference type="PROSITE" id="PS51194">
    <property type="entry name" value="HELICASE_CTER"/>
    <property type="match status" value="1"/>
</dbReference>
<evidence type="ECO:0000259" key="18">
    <source>
        <dbReference type="PROSITE" id="PS51194"/>
    </source>
</evidence>
<dbReference type="PROSITE" id="PS50142">
    <property type="entry name" value="RNASE_3_2"/>
    <property type="match status" value="2"/>
</dbReference>
<sequence length="1383" mass="154806">MAGPTMIQGPDDPVGYRSRSYQTEMYEASLKGNIIVTMGTGSGKTHIALLRIKTELERNPHKLMWFLTPTVTLCQQQHQAISEHIPAMRARTLTGLDKVELWTDQAVWDAVLQDVQVVFSTHAVLADAMSHGFVRIGQLSLMIFDEAHHCMRRHPANKIMQDFYHPALAEYGYNAVPKILGLTASPIVRSKPEELQKIEANLDAICKTPRVHRHELRRFTHCPHLRPMFYTPFDPETEEIGSRTLQALIIAWQALEIETDPYVRQLRKSPENGTKLQKVLLSGKTFCREQLRKFVARSTHIFEELGEWAVDHYIAASYEQLRSKSEDSQSASGWTDEERAYLIGFLSQLPAPKVTLTSPNADDYRISRKLSVLLGFLHEKAHPDFAGLVFAKQRVTVSVLARLLSVHPSTRGRFRSAAYVGWSNGGSKDVLGELLDPRLQRETLSDFKSGQTNLIVATDVLEEGIDISACSVVVCYDKPPNLKSFVQRRGRARHKQSTYAIIFADNDESAGTGRWESLEQAMIRAYEDDERKLLEACALEELNEEVTERLVVESTGAVLTADGAVAHLTHFCDVLPHQPYVDTRAEYSYEIDDTGLLRGTVILPACVHPNIRRTDGKRWWKTERAARKEAAFQAYKALYNFGLLNDNLLPFTGKEELEKTDTADIPALLKVAEQYDPWVDWAYSWSSPDFHQTRIAVGRNGDAAHMYMRLTTPTVLPLLNPMTLFWDSKTTFTLNFEAPNQELSLSADAVEHMGSITSLFLRAISSKAATQEQDFVLLFGPDVPHTELESWFLRHEGNESAHDVYARNNHPAVMGVVRDCYNNPMLFREWVVAEEDGLTVVKVECTNLPRRRNLLHRQTLATKMEVDMPATSAKVCVIPADSCTIEKLSFTQSIFGRFISAIIDRLEAKLLAKRLCQTILQDVDFSNTDHVTTAITTPSAGGLTNYQRYEFFGDTVLKFAVSCQLFFQNPNWHEGYLSQGRDSIIRNHRLARAALDAGLDAFIINKVSTPRKWSAPLISEKLASAAGRRSMSSKVLADVVEALIGAAYLDGGFDRAHACIRRFLPEVDLEHLGQTLTPAESPTQHTVNDEKLVERIGYTFQNPAILVEALTHPSCQHDASTQSYQRLEFLGDAVLDMVILTALLAHPTEISQGEMTRIKHAVVNANLLAFFCMEFSLNQERTHVETHAADHITLSSATEVLSLWHFMRCGGGTDLKLARDQALTRHRTLRTTILDTLHHGPQYPWQALSALNADKFFSDLVESVLGAIFVDSDGNLAECVNFAERIGLLWFLRRVLAEGVDVVHPKMVAQQMAATAGLGGTVFTSQRVVVSESAMEEEGDATYRCQVEIAGEVVLVVEGCSCAEEADVKAAYQTIKLLQSRGA</sequence>
<keyword evidence="7" id="KW-0378">Hydrolase</keyword>
<dbReference type="SMART" id="SM00487">
    <property type="entry name" value="DEXDc"/>
    <property type="match status" value="1"/>
</dbReference>
<dbReference type="InterPro" id="IPR027417">
    <property type="entry name" value="P-loop_NTPase"/>
</dbReference>
<reference evidence="20 21" key="1">
    <citation type="submission" date="2016-12" db="EMBL/GenBank/DDBJ databases">
        <title>The genomes of Aspergillus section Nigri reveals drivers in fungal speciation.</title>
        <authorList>
            <consortium name="DOE Joint Genome Institute"/>
            <person name="Vesth T.C."/>
            <person name="Nybo J."/>
            <person name="Theobald S."/>
            <person name="Brandl J."/>
            <person name="Frisvad J.C."/>
            <person name="Nielsen K.F."/>
            <person name="Lyhne E.K."/>
            <person name="Kogle M.E."/>
            <person name="Kuo A."/>
            <person name="Riley R."/>
            <person name="Clum A."/>
            <person name="Nolan M."/>
            <person name="Lipzen A."/>
            <person name="Salamov A."/>
            <person name="Henrissat B."/>
            <person name="Wiebenga A."/>
            <person name="De Vries R.P."/>
            <person name="Grigoriev I.V."/>
            <person name="Mortensen U.H."/>
            <person name="Andersen M.R."/>
            <person name="Baker S.E."/>
        </authorList>
    </citation>
    <scope>NUCLEOTIDE SEQUENCE [LARGE SCALE GENOMIC DNA]</scope>
    <source>
        <strain evidence="20 21">CBS 121591</strain>
    </source>
</reference>
<keyword evidence="5" id="KW-0677">Repeat</keyword>
<keyword evidence="12" id="KW-0051">Antiviral defense</keyword>
<dbReference type="GO" id="GO:0004386">
    <property type="term" value="F:helicase activity"/>
    <property type="evidence" value="ECO:0007669"/>
    <property type="project" value="UniProtKB-KW"/>
</dbReference>
<dbReference type="FunFam" id="1.10.1520.10:FF:000015">
    <property type="entry name" value="Dicer-like protein 1"/>
    <property type="match status" value="1"/>
</dbReference>
<organism evidence="20 21">
    <name type="scientific">Aspergillus uvarum CBS 121591</name>
    <dbReference type="NCBI Taxonomy" id="1448315"/>
    <lineage>
        <taxon>Eukaryota</taxon>
        <taxon>Fungi</taxon>
        <taxon>Dikarya</taxon>
        <taxon>Ascomycota</taxon>
        <taxon>Pezizomycotina</taxon>
        <taxon>Eurotiomycetes</taxon>
        <taxon>Eurotiomycetidae</taxon>
        <taxon>Eurotiales</taxon>
        <taxon>Aspergillaceae</taxon>
        <taxon>Aspergillus</taxon>
        <taxon>Aspergillus subgen. Circumdati</taxon>
    </lineage>
</organism>
<name>A0A319CRJ5_9EURO</name>
<dbReference type="InterPro" id="IPR005034">
    <property type="entry name" value="Dicer_dimerisation"/>
</dbReference>
<evidence type="ECO:0000256" key="1">
    <source>
        <dbReference type="ARBA" id="ARBA00001936"/>
    </source>
</evidence>
<dbReference type="STRING" id="1448315.A0A319CRJ5"/>
<dbReference type="GO" id="GO:0050688">
    <property type="term" value="P:regulation of defense response to virus"/>
    <property type="evidence" value="ECO:0007669"/>
    <property type="project" value="UniProtKB-KW"/>
</dbReference>
<feature type="domain" description="RNase III" evidence="16">
    <location>
        <begin position="912"/>
        <end position="1052"/>
    </location>
</feature>
<evidence type="ECO:0000256" key="11">
    <source>
        <dbReference type="ARBA" id="ARBA00022884"/>
    </source>
</evidence>
<feature type="domain" description="RNase III" evidence="16">
    <location>
        <begin position="1089"/>
        <end position="1273"/>
    </location>
</feature>
<dbReference type="GO" id="GO:0005737">
    <property type="term" value="C:cytoplasm"/>
    <property type="evidence" value="ECO:0007669"/>
    <property type="project" value="TreeGrafter"/>
</dbReference>
<proteinExistence type="inferred from homology"/>
<keyword evidence="6" id="KW-0547">Nucleotide-binding</keyword>
<dbReference type="OrthoDB" id="416741at2759"/>